<proteinExistence type="predicted"/>
<name>A0ABS4BU99_9FLAO</name>
<keyword evidence="2" id="KW-1185">Reference proteome</keyword>
<dbReference type="InterPro" id="IPR017850">
    <property type="entry name" value="Alkaline_phosphatase_core_sf"/>
</dbReference>
<dbReference type="EMBL" id="JAGJCB010000008">
    <property type="protein sequence ID" value="MBP0904164.1"/>
    <property type="molecule type" value="Genomic_DNA"/>
</dbReference>
<comment type="caution">
    <text evidence="1">The sequence shown here is derived from an EMBL/GenBank/DDBJ whole genome shotgun (WGS) entry which is preliminary data.</text>
</comment>
<evidence type="ECO:0000313" key="2">
    <source>
        <dbReference type="Proteomes" id="UP000670776"/>
    </source>
</evidence>
<evidence type="ECO:0000313" key="1">
    <source>
        <dbReference type="EMBL" id="MBP0904164.1"/>
    </source>
</evidence>
<dbReference type="RefSeq" id="WP_209655061.1">
    <property type="nucleotide sequence ID" value="NZ_JAGJCB010000008.1"/>
</dbReference>
<evidence type="ECO:0008006" key="3">
    <source>
        <dbReference type="Google" id="ProtNLM"/>
    </source>
</evidence>
<dbReference type="Gene3D" id="3.30.1120.10">
    <property type="match status" value="1"/>
</dbReference>
<protein>
    <recommendedName>
        <fullName evidence="3">Arylsulfatase</fullName>
    </recommendedName>
</protein>
<gene>
    <name evidence="1" type="ORF">J8H85_10020</name>
</gene>
<sequence>MRIAGKPSPELYNLENDISESANVLEQHPDIASKLRTYALEFEKELDKNTRPAAFVKNPKPLSK</sequence>
<dbReference type="Proteomes" id="UP000670776">
    <property type="component" value="Unassembled WGS sequence"/>
</dbReference>
<dbReference type="SUPFAM" id="SSF53649">
    <property type="entry name" value="Alkaline phosphatase-like"/>
    <property type="match status" value="1"/>
</dbReference>
<reference evidence="1 2" key="1">
    <citation type="submission" date="2021-04" db="EMBL/GenBank/DDBJ databases">
        <title>Mariniflexile gromovii gen. nov., sp. nov., a gliding bacterium isolated from the sea urchin Strongylocentrotus intermedius.</title>
        <authorList>
            <person name="Ko S."/>
            <person name="Le V."/>
            <person name="Ahn C.-Y."/>
            <person name="Oh H.-M."/>
        </authorList>
    </citation>
    <scope>NUCLEOTIDE SEQUENCE [LARGE SCALE GENOMIC DNA]</scope>
    <source>
        <strain evidence="1 2">KCTC 12570</strain>
    </source>
</reference>
<accession>A0ABS4BU99</accession>
<organism evidence="1 2">
    <name type="scientific">Mariniflexile gromovii</name>
    <dbReference type="NCBI Taxonomy" id="362523"/>
    <lineage>
        <taxon>Bacteria</taxon>
        <taxon>Pseudomonadati</taxon>
        <taxon>Bacteroidota</taxon>
        <taxon>Flavobacteriia</taxon>
        <taxon>Flavobacteriales</taxon>
        <taxon>Flavobacteriaceae</taxon>
        <taxon>Mariniflexile</taxon>
    </lineage>
</organism>